<feature type="domain" description="Isochorismatase-like" evidence="2">
    <location>
        <begin position="31"/>
        <end position="203"/>
    </location>
</feature>
<evidence type="ECO:0000259" key="2">
    <source>
        <dbReference type="Pfam" id="PF00857"/>
    </source>
</evidence>
<accession>A0A495W380</accession>
<reference evidence="3 4" key="1">
    <citation type="submission" date="2018-10" db="EMBL/GenBank/DDBJ databases">
        <title>Sequencing the genomes of 1000 actinobacteria strains.</title>
        <authorList>
            <person name="Klenk H.-P."/>
        </authorList>
    </citation>
    <scope>NUCLEOTIDE SEQUENCE [LARGE SCALE GENOMIC DNA]</scope>
    <source>
        <strain evidence="3 4">DSM 43800</strain>
    </source>
</reference>
<name>A0A495W380_9PSEU</name>
<gene>
    <name evidence="3" type="ORF">C8E97_3801</name>
</gene>
<dbReference type="AlphaFoldDB" id="A0A495W380"/>
<dbReference type="InterPro" id="IPR050272">
    <property type="entry name" value="Isochorismatase-like_hydrls"/>
</dbReference>
<dbReference type="Gene3D" id="3.40.50.850">
    <property type="entry name" value="Isochorismatase-like"/>
    <property type="match status" value="1"/>
</dbReference>
<comment type="caution">
    <text evidence="3">The sequence shown here is derived from an EMBL/GenBank/DDBJ whole genome shotgun (WGS) entry which is preliminary data.</text>
</comment>
<dbReference type="GO" id="GO:0016829">
    <property type="term" value="F:lyase activity"/>
    <property type="evidence" value="ECO:0007669"/>
    <property type="project" value="UniProtKB-KW"/>
</dbReference>
<sequence length="219" mass="23955">MAIPPIEPYPMPGPDELPAAVPPWVVRPRRAALLIHDMQRYFLAPFQADRSPAVDLVRNIALLRDRCRALGVPIAYTAQPGGMTERQRGLLKDFWGPGMTIAPEQRTVVAGLEPAAGDRVFTKWRYSAFHRSDLLAHLRRHGRDQLVLCGVFAHVGVLTTAVDAYSHDIETFVVADAVADFSAEHHRLALSQAARLCAVTPTTAAVLEDLAVRAADAVP</sequence>
<keyword evidence="1" id="KW-0378">Hydrolase</keyword>
<keyword evidence="3" id="KW-0456">Lyase</keyword>
<dbReference type="PANTHER" id="PTHR43540">
    <property type="entry name" value="PEROXYUREIDOACRYLATE/UREIDOACRYLATE AMIDOHYDROLASE-RELATED"/>
    <property type="match status" value="1"/>
</dbReference>
<proteinExistence type="predicted"/>
<organism evidence="3 4">
    <name type="scientific">Saccharothrix australiensis</name>
    <dbReference type="NCBI Taxonomy" id="2072"/>
    <lineage>
        <taxon>Bacteria</taxon>
        <taxon>Bacillati</taxon>
        <taxon>Actinomycetota</taxon>
        <taxon>Actinomycetes</taxon>
        <taxon>Pseudonocardiales</taxon>
        <taxon>Pseudonocardiaceae</taxon>
        <taxon>Saccharothrix</taxon>
    </lineage>
</organism>
<dbReference type="PANTHER" id="PTHR43540:SF3">
    <property type="entry name" value="ENTEROBACTIN SYNTHASE COMPONENT B"/>
    <property type="match status" value="1"/>
</dbReference>
<dbReference type="InterPro" id="IPR016291">
    <property type="entry name" value="Isochorismatase"/>
</dbReference>
<evidence type="ECO:0000313" key="3">
    <source>
        <dbReference type="EMBL" id="RKT55143.1"/>
    </source>
</evidence>
<protein>
    <submittedName>
        <fullName evidence="3">Bifunctional isochorismate lyase/aryl carrier protein</fullName>
    </submittedName>
</protein>
<dbReference type="RefSeq" id="WP_121006897.1">
    <property type="nucleotide sequence ID" value="NZ_RBXO01000001.1"/>
</dbReference>
<dbReference type="Pfam" id="PF00857">
    <property type="entry name" value="Isochorismatase"/>
    <property type="match status" value="1"/>
</dbReference>
<dbReference type="InterPro" id="IPR036380">
    <property type="entry name" value="Isochorismatase-like_sf"/>
</dbReference>
<evidence type="ECO:0000256" key="1">
    <source>
        <dbReference type="ARBA" id="ARBA00022801"/>
    </source>
</evidence>
<dbReference type="GO" id="GO:0008908">
    <property type="term" value="F:isochorismatase activity"/>
    <property type="evidence" value="ECO:0007669"/>
    <property type="project" value="InterPro"/>
</dbReference>
<keyword evidence="4" id="KW-1185">Reference proteome</keyword>
<dbReference type="EMBL" id="RBXO01000001">
    <property type="protein sequence ID" value="RKT55143.1"/>
    <property type="molecule type" value="Genomic_DNA"/>
</dbReference>
<dbReference type="OrthoDB" id="5794853at2"/>
<evidence type="ECO:0000313" key="4">
    <source>
        <dbReference type="Proteomes" id="UP000282084"/>
    </source>
</evidence>
<dbReference type="InterPro" id="IPR000868">
    <property type="entry name" value="Isochorismatase-like_dom"/>
</dbReference>
<dbReference type="SUPFAM" id="SSF52499">
    <property type="entry name" value="Isochorismatase-like hydrolases"/>
    <property type="match status" value="1"/>
</dbReference>
<dbReference type="PRINTS" id="PR01398">
    <property type="entry name" value="ISCHRISMTASE"/>
</dbReference>
<dbReference type="Proteomes" id="UP000282084">
    <property type="component" value="Unassembled WGS sequence"/>
</dbReference>